<evidence type="ECO:0000313" key="15">
    <source>
        <dbReference type="Proteomes" id="UP000762676"/>
    </source>
</evidence>
<dbReference type="Proteomes" id="UP000762676">
    <property type="component" value="Unassembled WGS sequence"/>
</dbReference>
<evidence type="ECO:0000256" key="9">
    <source>
        <dbReference type="ARBA" id="ARBA00023212"/>
    </source>
</evidence>
<dbReference type="GO" id="GO:0005874">
    <property type="term" value="C:microtubule"/>
    <property type="evidence" value="ECO:0007669"/>
    <property type="project" value="UniProtKB-UniRule"/>
</dbReference>
<comment type="subcellular location">
    <subcellularLocation>
        <location evidence="1 11">Cytoplasm</location>
        <location evidence="1 11">Cytoskeleton</location>
    </subcellularLocation>
</comment>
<keyword evidence="5" id="KW-0677">Repeat</keyword>
<keyword evidence="6 10" id="KW-0802">TPR repeat</keyword>
<dbReference type="PANTHER" id="PTHR45783:SF3">
    <property type="entry name" value="KINESIN LIGHT CHAIN"/>
    <property type="match status" value="1"/>
</dbReference>
<dbReference type="PANTHER" id="PTHR45783">
    <property type="entry name" value="KINESIN LIGHT CHAIN"/>
    <property type="match status" value="1"/>
</dbReference>
<keyword evidence="7 12" id="KW-0175">Coiled coil</keyword>
<dbReference type="SMART" id="SM00028">
    <property type="entry name" value="TPR"/>
    <property type="match status" value="5"/>
</dbReference>
<evidence type="ECO:0000256" key="2">
    <source>
        <dbReference type="ARBA" id="ARBA00009622"/>
    </source>
</evidence>
<keyword evidence="4 11" id="KW-0493">Microtubule</keyword>
<dbReference type="PRINTS" id="PR00381">
    <property type="entry name" value="KINESINLIGHT"/>
</dbReference>
<evidence type="ECO:0000256" key="4">
    <source>
        <dbReference type="ARBA" id="ARBA00022701"/>
    </source>
</evidence>
<keyword evidence="3 11" id="KW-0963">Cytoplasm</keyword>
<dbReference type="GO" id="GO:0007018">
    <property type="term" value="P:microtubule-based movement"/>
    <property type="evidence" value="ECO:0007669"/>
    <property type="project" value="TreeGrafter"/>
</dbReference>
<keyword evidence="15" id="KW-1185">Reference proteome</keyword>
<proteinExistence type="inferred from homology"/>
<keyword evidence="9 11" id="KW-0206">Cytoskeleton</keyword>
<dbReference type="EMBL" id="BMAT01007653">
    <property type="protein sequence ID" value="GFR68488.1"/>
    <property type="molecule type" value="Genomic_DNA"/>
</dbReference>
<keyword evidence="8 11" id="KW-0505">Motor protein</keyword>
<dbReference type="AlphaFoldDB" id="A0AAV4F533"/>
<comment type="similarity">
    <text evidence="2 11">Belongs to the kinesin light chain family.</text>
</comment>
<evidence type="ECO:0000256" key="13">
    <source>
        <dbReference type="SAM" id="MobiDB-lite"/>
    </source>
</evidence>
<reference evidence="14 15" key="1">
    <citation type="journal article" date="2021" name="Elife">
        <title>Chloroplast acquisition without the gene transfer in kleptoplastic sea slugs, Plakobranchus ocellatus.</title>
        <authorList>
            <person name="Maeda T."/>
            <person name="Takahashi S."/>
            <person name="Yoshida T."/>
            <person name="Shimamura S."/>
            <person name="Takaki Y."/>
            <person name="Nagai Y."/>
            <person name="Toyoda A."/>
            <person name="Suzuki Y."/>
            <person name="Arimoto A."/>
            <person name="Ishii H."/>
            <person name="Satoh N."/>
            <person name="Nishiyama T."/>
            <person name="Hasebe M."/>
            <person name="Maruyama T."/>
            <person name="Minagawa J."/>
            <person name="Obokata J."/>
            <person name="Shigenobu S."/>
        </authorList>
    </citation>
    <scope>NUCLEOTIDE SEQUENCE [LARGE SCALE GENOMIC DNA]</scope>
</reference>
<evidence type="ECO:0000256" key="3">
    <source>
        <dbReference type="ARBA" id="ARBA00022490"/>
    </source>
</evidence>
<dbReference type="InterPro" id="IPR019734">
    <property type="entry name" value="TPR_rpt"/>
</dbReference>
<feature type="region of interest" description="Disordered" evidence="13">
    <location>
        <begin position="143"/>
        <end position="192"/>
    </location>
</feature>
<comment type="caution">
    <text evidence="14">The sequence shown here is derived from an EMBL/GenBank/DDBJ whole genome shotgun (WGS) entry which is preliminary data.</text>
</comment>
<name>A0AAV4F533_9GAST</name>
<gene>
    <name evidence="14" type="ORF">ElyMa_003733300</name>
</gene>
<evidence type="ECO:0000256" key="7">
    <source>
        <dbReference type="ARBA" id="ARBA00023054"/>
    </source>
</evidence>
<dbReference type="SUPFAM" id="SSF48452">
    <property type="entry name" value="TPR-like"/>
    <property type="match status" value="1"/>
</dbReference>
<organism evidence="14 15">
    <name type="scientific">Elysia marginata</name>
    <dbReference type="NCBI Taxonomy" id="1093978"/>
    <lineage>
        <taxon>Eukaryota</taxon>
        <taxon>Metazoa</taxon>
        <taxon>Spiralia</taxon>
        <taxon>Lophotrochozoa</taxon>
        <taxon>Mollusca</taxon>
        <taxon>Gastropoda</taxon>
        <taxon>Heterobranchia</taxon>
        <taxon>Euthyneura</taxon>
        <taxon>Panpulmonata</taxon>
        <taxon>Sacoglossa</taxon>
        <taxon>Placobranchoidea</taxon>
        <taxon>Plakobranchidae</taxon>
        <taxon>Elysia</taxon>
    </lineage>
</organism>
<feature type="repeat" description="TPR" evidence="10">
    <location>
        <begin position="288"/>
        <end position="321"/>
    </location>
</feature>
<dbReference type="Pfam" id="PF13374">
    <property type="entry name" value="TPR_10"/>
    <property type="match status" value="2"/>
</dbReference>
<dbReference type="PROSITE" id="PS50005">
    <property type="entry name" value="TPR"/>
    <property type="match status" value="1"/>
</dbReference>
<evidence type="ECO:0000256" key="8">
    <source>
        <dbReference type="ARBA" id="ARBA00023175"/>
    </source>
</evidence>
<feature type="compositionally biased region" description="Acidic residues" evidence="13">
    <location>
        <begin position="165"/>
        <end position="178"/>
    </location>
</feature>
<comment type="subunit">
    <text evidence="11">Oligomeric complex composed of two heavy chains and two light chains.</text>
</comment>
<feature type="compositionally biased region" description="Basic and acidic residues" evidence="13">
    <location>
        <begin position="520"/>
        <end position="530"/>
    </location>
</feature>
<accession>A0AAV4F533</accession>
<evidence type="ECO:0000256" key="12">
    <source>
        <dbReference type="SAM" id="Coils"/>
    </source>
</evidence>
<dbReference type="Pfam" id="PF13424">
    <property type="entry name" value="TPR_12"/>
    <property type="match status" value="2"/>
</dbReference>
<evidence type="ECO:0000256" key="10">
    <source>
        <dbReference type="PROSITE-ProRule" id="PRU00339"/>
    </source>
</evidence>
<dbReference type="InterPro" id="IPR002151">
    <property type="entry name" value="Kinesin_light"/>
</dbReference>
<protein>
    <recommendedName>
        <fullName evidence="11">Kinesin light chain</fullName>
    </recommendedName>
</protein>
<dbReference type="GO" id="GO:0019894">
    <property type="term" value="F:kinesin binding"/>
    <property type="evidence" value="ECO:0007669"/>
    <property type="project" value="TreeGrafter"/>
</dbReference>
<evidence type="ECO:0000256" key="5">
    <source>
        <dbReference type="ARBA" id="ARBA00022737"/>
    </source>
</evidence>
<feature type="region of interest" description="Disordered" evidence="13">
    <location>
        <begin position="501"/>
        <end position="534"/>
    </location>
</feature>
<dbReference type="GO" id="GO:0005737">
    <property type="term" value="C:cytoplasm"/>
    <property type="evidence" value="ECO:0007669"/>
    <property type="project" value="TreeGrafter"/>
</dbReference>
<comment type="function">
    <text evidence="11">Kinesin is a microtubule-associated force-producing protein that play a role in organelle transport.</text>
</comment>
<evidence type="ECO:0000256" key="1">
    <source>
        <dbReference type="ARBA" id="ARBA00004245"/>
    </source>
</evidence>
<dbReference type="InterPro" id="IPR011990">
    <property type="entry name" value="TPR-like_helical_dom_sf"/>
</dbReference>
<evidence type="ECO:0000313" key="14">
    <source>
        <dbReference type="EMBL" id="GFR68488.1"/>
    </source>
</evidence>
<evidence type="ECO:0000256" key="11">
    <source>
        <dbReference type="RuleBase" id="RU367020"/>
    </source>
</evidence>
<sequence>MTALSQDEIVVNTRTVIQGLDTLKNDYQQILNTLLSSIKTIKRENGDTNLVEEKTNILQRSLETIELGLGEGQVMMDLSNYLQKIEAEKQKLRAQVRRLCQENGWLRDELATTQGKLQVSEQKVATLEEEKKHLEFMNEMKKFDDSEGGTAAPEEEKVAEKPSELDDLGFPEADDETSPEVLSPSQPSAMAHAASGGYEIPARLRTLHNLVIQYASQGRYEVAVPLCKQALEDLEKTSGHDHPDVATMLNILALVYRDQGKFKEAGNLLHDALIIREKTLGMSHPAVAATLNNLAVLYGKRGKYKEAEPLCKRALEIREKVLGKDHPDVAKQLNNLALLCQNQGKYEEVEKYYLRALDIYKKKLGPDDPNVVKTQNNLASAYLKQGKYKHAEGLYKEVLTRAHEKEFGKIDGENKPIWMRAEEREECKGKNKDGTPIAMPEYGGWHKNAKVDSPTVTTTLKNLGALYRRQGKYEAAETLEECAMKSKKNALGAGGKISKLTSDLGGADTPPASNRGRMIARHDENEDSGRMRRSGSFTKLRASLKRSSAKLVQKLKGKGPEGDAGGRNWIPMESMKRASSMSVLNIISSNDDKLHESRRSVGDLSIQGSGDLRVRGRTASTEQLPGRLI</sequence>
<dbReference type="GO" id="GO:0005871">
    <property type="term" value="C:kinesin complex"/>
    <property type="evidence" value="ECO:0007669"/>
    <property type="project" value="UniProtKB-UniRule"/>
</dbReference>
<feature type="coiled-coil region" evidence="12">
    <location>
        <begin position="75"/>
        <end position="137"/>
    </location>
</feature>
<feature type="compositionally biased region" description="Basic and acidic residues" evidence="13">
    <location>
        <begin position="154"/>
        <end position="164"/>
    </location>
</feature>
<dbReference type="Gene3D" id="1.25.40.10">
    <property type="entry name" value="Tetratricopeptide repeat domain"/>
    <property type="match status" value="1"/>
</dbReference>
<evidence type="ECO:0000256" key="6">
    <source>
        <dbReference type="ARBA" id="ARBA00022803"/>
    </source>
</evidence>
<dbReference type="FunFam" id="1.25.40.10:FF:000003">
    <property type="entry name" value="kinesin light chain isoform X1"/>
    <property type="match status" value="1"/>
</dbReference>